<accession>A0A183BQV5</accession>
<sequence>MPAPENLKELQSFLGMVGYYGKFIPSMATLSEPLNELRRTGVKCYGRVGLWSGLVCQLKWHNASKT</sequence>
<dbReference type="Proteomes" id="UP000050741">
    <property type="component" value="Unassembled WGS sequence"/>
</dbReference>
<dbReference type="AlphaFoldDB" id="A0A183BQV5"/>
<dbReference type="InterPro" id="IPR043128">
    <property type="entry name" value="Rev_trsase/Diguanyl_cyclase"/>
</dbReference>
<keyword evidence="1" id="KW-1185">Reference proteome</keyword>
<dbReference type="SUPFAM" id="SSF56672">
    <property type="entry name" value="DNA/RNA polymerases"/>
    <property type="match status" value="1"/>
</dbReference>
<name>A0A183BQV5_GLOPA</name>
<evidence type="ECO:0000313" key="2">
    <source>
        <dbReference type="WBParaSite" id="GPLIN_000299100"/>
    </source>
</evidence>
<organism evidence="1 2">
    <name type="scientific">Globodera pallida</name>
    <name type="common">Potato cyst nematode worm</name>
    <name type="synonym">Heterodera pallida</name>
    <dbReference type="NCBI Taxonomy" id="36090"/>
    <lineage>
        <taxon>Eukaryota</taxon>
        <taxon>Metazoa</taxon>
        <taxon>Ecdysozoa</taxon>
        <taxon>Nematoda</taxon>
        <taxon>Chromadorea</taxon>
        <taxon>Rhabditida</taxon>
        <taxon>Tylenchina</taxon>
        <taxon>Tylenchomorpha</taxon>
        <taxon>Tylenchoidea</taxon>
        <taxon>Heteroderidae</taxon>
        <taxon>Heteroderinae</taxon>
        <taxon>Globodera</taxon>
    </lineage>
</organism>
<proteinExistence type="predicted"/>
<dbReference type="Gene3D" id="3.30.70.270">
    <property type="match status" value="1"/>
</dbReference>
<dbReference type="InterPro" id="IPR043502">
    <property type="entry name" value="DNA/RNA_pol_sf"/>
</dbReference>
<protein>
    <submittedName>
        <fullName evidence="2">Transposase</fullName>
    </submittedName>
</protein>
<reference evidence="1" key="1">
    <citation type="submission" date="2014-05" db="EMBL/GenBank/DDBJ databases">
        <title>The genome and life-stage specific transcriptomes of Globodera pallida elucidate key aspects of plant parasitism by a cyst nematode.</title>
        <authorList>
            <person name="Cotton J.A."/>
            <person name="Lilley C.J."/>
            <person name="Jones L.M."/>
            <person name="Kikuchi T."/>
            <person name="Reid A.J."/>
            <person name="Thorpe P."/>
            <person name="Tsai I.J."/>
            <person name="Beasley H."/>
            <person name="Blok V."/>
            <person name="Cock P.J.A."/>
            <person name="Van den Akker S.E."/>
            <person name="Holroyd N."/>
            <person name="Hunt M."/>
            <person name="Mantelin S."/>
            <person name="Naghra H."/>
            <person name="Pain A."/>
            <person name="Palomares-Rius J.E."/>
            <person name="Zarowiecki M."/>
            <person name="Berriman M."/>
            <person name="Jones J.T."/>
            <person name="Urwin P.E."/>
        </authorList>
    </citation>
    <scope>NUCLEOTIDE SEQUENCE [LARGE SCALE GENOMIC DNA]</scope>
    <source>
        <strain evidence="1">Lindley</strain>
    </source>
</reference>
<reference evidence="2" key="2">
    <citation type="submission" date="2016-06" db="UniProtKB">
        <authorList>
            <consortium name="WormBaseParasite"/>
        </authorList>
    </citation>
    <scope>IDENTIFICATION</scope>
</reference>
<dbReference type="WBParaSite" id="GPLIN_000299100">
    <property type="protein sequence ID" value="GPLIN_000299100"/>
    <property type="gene ID" value="GPLIN_000299100"/>
</dbReference>
<evidence type="ECO:0000313" key="1">
    <source>
        <dbReference type="Proteomes" id="UP000050741"/>
    </source>
</evidence>